<proteinExistence type="inferred from homology"/>
<comment type="similarity">
    <text evidence="2">Belongs to the NEMP family.</text>
</comment>
<feature type="signal peptide" evidence="10">
    <location>
        <begin position="1"/>
        <end position="22"/>
    </location>
</feature>
<evidence type="ECO:0000256" key="10">
    <source>
        <dbReference type="SAM" id="SignalP"/>
    </source>
</evidence>
<comment type="subcellular location">
    <subcellularLocation>
        <location evidence="1">Nucleus inner membrane</location>
        <topology evidence="1">Multi-pass membrane protein</topology>
        <orientation evidence="1">Nucleoplasmic side</orientation>
    </subcellularLocation>
</comment>
<keyword evidence="7" id="KW-0539">Nucleus</keyword>
<dbReference type="PANTHER" id="PTHR13598:SF1">
    <property type="entry name" value="AT07567P-RELATED"/>
    <property type="match status" value="1"/>
</dbReference>
<dbReference type="InterPro" id="IPR019358">
    <property type="entry name" value="NEMP_fam"/>
</dbReference>
<feature type="transmembrane region" description="Helical" evidence="9">
    <location>
        <begin position="249"/>
        <end position="270"/>
    </location>
</feature>
<keyword evidence="6 9" id="KW-0472">Membrane</keyword>
<keyword evidence="12" id="KW-1185">Reference proteome</keyword>
<feature type="compositionally biased region" description="Acidic residues" evidence="8">
    <location>
        <begin position="454"/>
        <end position="467"/>
    </location>
</feature>
<evidence type="ECO:0000313" key="11">
    <source>
        <dbReference type="EnsemblMetazoa" id="G6156.3:cds"/>
    </source>
</evidence>
<feature type="transmembrane region" description="Helical" evidence="9">
    <location>
        <begin position="304"/>
        <end position="323"/>
    </location>
</feature>
<keyword evidence="4 10" id="KW-0732">Signal</keyword>
<sequence>MALNLFWSIFIFGLILCFSVDSEPLIKDCTNDKSCVELSRDHPTEHVDPDLLDYCCWKVFCFRGLSKSIIFLWVNPVLKVKFNNTLPRKLMTVRGGTVMEVEDKKDSYNLMYTVLHWLRLAAQRDVEEIPFAAFNQSCIGVHPDIGFKAELFIKNLEPWYLAYLGFGIVLFLSAESWSHNVKLHYGCGMGLGVMASILVLLFMMNRMFPESLKKLGYLLMAIGCSTSLYLWTYITNNIFDSSAHIFVKYWQWILGYVAVSAVISFAACYSYGPVTEPRTLNLIKWFLQFIALVFIFFGTQITEASVAIIVVLITLYNLPPGLFNNRFTRYIRYKIFKPKIRLLTEEEYQQQGLEETKKALEELRSFCQSPECKPWKTISRLKSPNRFADFVEGNSWHVTDDELLEYDSGSDVLPRGDDDDSDQEIPVQRASDQEIPVQRANNPPDSTEGGEIIDSTDEEDPAPEETSDQSIDGPPLS</sequence>
<dbReference type="EnsemblMetazoa" id="G6156.4">
    <property type="protein sequence ID" value="G6156.4:cds"/>
    <property type="gene ID" value="G6156"/>
</dbReference>
<dbReference type="EnsemblMetazoa" id="G6156.3">
    <property type="protein sequence ID" value="G6156.3:cds"/>
    <property type="gene ID" value="G6156"/>
</dbReference>
<dbReference type="OMA" id="SPECKQW"/>
<evidence type="ECO:0000256" key="7">
    <source>
        <dbReference type="ARBA" id="ARBA00023242"/>
    </source>
</evidence>
<protein>
    <recommendedName>
        <fullName evidence="13">Transmembrane protein 194A</fullName>
    </recommendedName>
</protein>
<evidence type="ECO:0000256" key="4">
    <source>
        <dbReference type="ARBA" id="ARBA00022729"/>
    </source>
</evidence>
<feature type="transmembrane region" description="Helical" evidence="9">
    <location>
        <begin position="183"/>
        <end position="203"/>
    </location>
</feature>
<evidence type="ECO:0008006" key="13">
    <source>
        <dbReference type="Google" id="ProtNLM"/>
    </source>
</evidence>
<keyword evidence="5 9" id="KW-1133">Transmembrane helix</keyword>
<dbReference type="Pfam" id="PF10225">
    <property type="entry name" value="NEMP"/>
    <property type="match status" value="1"/>
</dbReference>
<evidence type="ECO:0000313" key="12">
    <source>
        <dbReference type="Proteomes" id="UP000005408"/>
    </source>
</evidence>
<dbReference type="GO" id="GO:0005637">
    <property type="term" value="C:nuclear inner membrane"/>
    <property type="evidence" value="ECO:0007669"/>
    <property type="project" value="UniProtKB-SubCell"/>
</dbReference>
<feature type="chain" id="PRO_5042432083" description="Transmembrane protein 194A" evidence="10">
    <location>
        <begin position="23"/>
        <end position="477"/>
    </location>
</feature>
<reference evidence="11" key="1">
    <citation type="submission" date="2022-08" db="UniProtKB">
        <authorList>
            <consortium name="EnsemblMetazoa"/>
        </authorList>
    </citation>
    <scope>IDENTIFICATION</scope>
    <source>
        <strain evidence="11">05x7-T-G4-1.051#20</strain>
    </source>
</reference>
<dbReference type="Proteomes" id="UP000005408">
    <property type="component" value="Unassembled WGS sequence"/>
</dbReference>
<keyword evidence="3 9" id="KW-0812">Transmembrane</keyword>
<feature type="transmembrane region" description="Helical" evidence="9">
    <location>
        <begin position="282"/>
        <end position="298"/>
    </location>
</feature>
<evidence type="ECO:0000256" key="1">
    <source>
        <dbReference type="ARBA" id="ARBA00004575"/>
    </source>
</evidence>
<evidence type="ECO:0000256" key="3">
    <source>
        <dbReference type="ARBA" id="ARBA00022692"/>
    </source>
</evidence>
<dbReference type="OrthoDB" id="509138at2759"/>
<dbReference type="AlphaFoldDB" id="A0A8W8NBC2"/>
<accession>A0A8W8NBC2</accession>
<evidence type="ECO:0000256" key="8">
    <source>
        <dbReference type="SAM" id="MobiDB-lite"/>
    </source>
</evidence>
<feature type="region of interest" description="Disordered" evidence="8">
    <location>
        <begin position="407"/>
        <end position="477"/>
    </location>
</feature>
<evidence type="ECO:0000256" key="5">
    <source>
        <dbReference type="ARBA" id="ARBA00022989"/>
    </source>
</evidence>
<organism evidence="11 12">
    <name type="scientific">Magallana gigas</name>
    <name type="common">Pacific oyster</name>
    <name type="synonym">Crassostrea gigas</name>
    <dbReference type="NCBI Taxonomy" id="29159"/>
    <lineage>
        <taxon>Eukaryota</taxon>
        <taxon>Metazoa</taxon>
        <taxon>Spiralia</taxon>
        <taxon>Lophotrochozoa</taxon>
        <taxon>Mollusca</taxon>
        <taxon>Bivalvia</taxon>
        <taxon>Autobranchia</taxon>
        <taxon>Pteriomorphia</taxon>
        <taxon>Ostreida</taxon>
        <taxon>Ostreoidea</taxon>
        <taxon>Ostreidae</taxon>
        <taxon>Magallana</taxon>
    </lineage>
</organism>
<dbReference type="PANTHER" id="PTHR13598">
    <property type="entry name" value="AT07567P-RELATED"/>
    <property type="match status" value="1"/>
</dbReference>
<name>A0A8W8NBC2_MAGGI</name>
<evidence type="ECO:0000256" key="6">
    <source>
        <dbReference type="ARBA" id="ARBA00023136"/>
    </source>
</evidence>
<feature type="transmembrane region" description="Helical" evidence="9">
    <location>
        <begin position="215"/>
        <end position="234"/>
    </location>
</feature>
<evidence type="ECO:0000256" key="2">
    <source>
        <dbReference type="ARBA" id="ARBA00005748"/>
    </source>
</evidence>
<evidence type="ECO:0000256" key="9">
    <source>
        <dbReference type="SAM" id="Phobius"/>
    </source>
</evidence>